<feature type="region of interest" description="Disordered" evidence="1">
    <location>
        <begin position="1"/>
        <end position="38"/>
    </location>
</feature>
<reference evidence="2 3" key="1">
    <citation type="journal article" date="2024" name="Microbiol. Resour. Announc.">
        <title>Genome annotations for the ascomycete fungi Trichoderma harzianum, Trichoderma aggressivum, and Purpureocillium lilacinum.</title>
        <authorList>
            <person name="Beijen E.P.W."/>
            <person name="Ohm R.A."/>
        </authorList>
    </citation>
    <scope>NUCLEOTIDE SEQUENCE [LARGE SCALE GENOMIC DNA]</scope>
    <source>
        <strain evidence="2 3">CBS 150709</strain>
    </source>
</reference>
<comment type="caution">
    <text evidence="2">The sequence shown here is derived from an EMBL/GenBank/DDBJ whole genome shotgun (WGS) entry which is preliminary data.</text>
</comment>
<evidence type="ECO:0000313" key="3">
    <source>
        <dbReference type="Proteomes" id="UP001287286"/>
    </source>
</evidence>
<name>A0ABR0BDS2_PURLI</name>
<dbReference type="EMBL" id="JAWRVI010000306">
    <property type="protein sequence ID" value="KAK4068504.1"/>
    <property type="molecule type" value="Genomic_DNA"/>
</dbReference>
<keyword evidence="3" id="KW-1185">Reference proteome</keyword>
<gene>
    <name evidence="2" type="ORF">Purlil1_13788</name>
</gene>
<organism evidence="2 3">
    <name type="scientific">Purpureocillium lilacinum</name>
    <name type="common">Paecilomyces lilacinus</name>
    <dbReference type="NCBI Taxonomy" id="33203"/>
    <lineage>
        <taxon>Eukaryota</taxon>
        <taxon>Fungi</taxon>
        <taxon>Dikarya</taxon>
        <taxon>Ascomycota</taxon>
        <taxon>Pezizomycotina</taxon>
        <taxon>Sordariomycetes</taxon>
        <taxon>Hypocreomycetidae</taxon>
        <taxon>Hypocreales</taxon>
        <taxon>Ophiocordycipitaceae</taxon>
        <taxon>Purpureocillium</taxon>
    </lineage>
</organism>
<evidence type="ECO:0000313" key="2">
    <source>
        <dbReference type="EMBL" id="KAK4068504.1"/>
    </source>
</evidence>
<feature type="region of interest" description="Disordered" evidence="1">
    <location>
        <begin position="50"/>
        <end position="79"/>
    </location>
</feature>
<accession>A0ABR0BDS2</accession>
<proteinExistence type="predicted"/>
<protein>
    <submittedName>
        <fullName evidence="2">Uncharacterized protein</fullName>
    </submittedName>
</protein>
<sequence>MGGDLEGDALILASPSAPERVGKEEGQRNGGSGKEGLQPLLNRARLVAPCPGQESAHHPGHCPTPSPITPRSSTPSRLTPCPRFPATLTASSVRRQWLVLGEVLASAGESIRSLTVRPLSLKDAAVRGGAETASRKNVVETAAEGSRTDAPDLPCPVHSATWSRRRTCTALHSTHATKHPNILRRVDAIALSEVSRHHHAIATKWLWQSVTIKPPSEDDLHKLPLAGLPQPCLRLARQLHFHADVLYATARRCPHNKQYADPLASDEELEAMSELDRSYCQTPFDQITHKALSWLSRLEDDQLQHFSWTLGTCIPPDILGATGIVSRTQSQIRSLSLTTDYSCTPCLHRRCSIDLSSFRQLRSLTWKAPNPIHLDALFAAIRANSVHLQTLELDFVNWEDTWDFLASDNAGDHEDTAAQNFLAQGLLGPDRRLTPLVLPDIRTLVLSQVPVTASMAKMISFESLVSLTLRNCPGWDTFLARAARLKCRIQLTTFELHSETVSPLWTQNTFVEFLGAFRGLEELFKYALLPFRYKNTLKVLHIRQSTSDLRSYPSWALIPSRSGSRAESSFLIGSGRVLRTHFRQLAEWVFGPEGITSVWVVVFGDFSYGGRKPQDNLLLCRDTAGGTGFRLLQVEDKEWIEVQDAYRSALEACPSEQLLEQK</sequence>
<evidence type="ECO:0000256" key="1">
    <source>
        <dbReference type="SAM" id="MobiDB-lite"/>
    </source>
</evidence>
<dbReference type="Proteomes" id="UP001287286">
    <property type="component" value="Unassembled WGS sequence"/>
</dbReference>
<feature type="compositionally biased region" description="Low complexity" evidence="1">
    <location>
        <begin position="69"/>
        <end position="79"/>
    </location>
</feature>